<dbReference type="Pfam" id="PF01928">
    <property type="entry name" value="CYTH"/>
    <property type="match status" value="1"/>
</dbReference>
<evidence type="ECO:0000313" key="2">
    <source>
        <dbReference type="Proteomes" id="UP000827889"/>
    </source>
</evidence>
<organism evidence="2 3">
    <name type="scientific">Rhodamnia argentea</name>
    <dbReference type="NCBI Taxonomy" id="178133"/>
    <lineage>
        <taxon>Eukaryota</taxon>
        <taxon>Viridiplantae</taxon>
        <taxon>Streptophyta</taxon>
        <taxon>Embryophyta</taxon>
        <taxon>Tracheophyta</taxon>
        <taxon>Spermatophyta</taxon>
        <taxon>Magnoliopsida</taxon>
        <taxon>eudicotyledons</taxon>
        <taxon>Gunneridae</taxon>
        <taxon>Pentapetalae</taxon>
        <taxon>rosids</taxon>
        <taxon>malvids</taxon>
        <taxon>Myrtales</taxon>
        <taxon>Myrtaceae</taxon>
        <taxon>Myrtoideae</taxon>
        <taxon>Myrteae</taxon>
        <taxon>Australasian group</taxon>
        <taxon>Rhodamnia</taxon>
    </lineage>
</organism>
<keyword evidence="2" id="KW-1185">Reference proteome</keyword>
<dbReference type="Proteomes" id="UP000827889">
    <property type="component" value="Chromosome 8"/>
</dbReference>
<dbReference type="SMART" id="SM01118">
    <property type="entry name" value="CYTH"/>
    <property type="match status" value="1"/>
</dbReference>
<dbReference type="CDD" id="cd07374">
    <property type="entry name" value="CYTH-like_Pase"/>
    <property type="match status" value="1"/>
</dbReference>
<dbReference type="PANTHER" id="PTHR34948:SF9">
    <property type="entry name" value="CYTH DOMAIN-CONTAINING PROTEIN"/>
    <property type="match status" value="1"/>
</dbReference>
<protein>
    <submittedName>
        <fullName evidence="3 4">Triphosphate tunnel metalloenzyme 3-like isoform X1</fullName>
    </submittedName>
</protein>
<name>A0ABM3HSK4_9MYRT</name>
<feature type="domain" description="CYTH" evidence="1">
    <location>
        <begin position="58"/>
        <end position="255"/>
    </location>
</feature>
<accession>A0ABM3HSK4</accession>
<dbReference type="RefSeq" id="XP_048139569.1">
    <property type="nucleotide sequence ID" value="XM_048283612.1"/>
</dbReference>
<dbReference type="GeneID" id="115738066"/>
<dbReference type="InterPro" id="IPR033469">
    <property type="entry name" value="CYTH-like_dom_sf"/>
</dbReference>
<dbReference type="Gene3D" id="2.40.320.10">
    <property type="entry name" value="Hypothetical Protein Pfu-838710-001"/>
    <property type="match status" value="1"/>
</dbReference>
<dbReference type="PROSITE" id="PS51707">
    <property type="entry name" value="CYTH"/>
    <property type="match status" value="1"/>
</dbReference>
<evidence type="ECO:0000313" key="4">
    <source>
        <dbReference type="RefSeq" id="XP_048139570.1"/>
    </source>
</evidence>
<dbReference type="RefSeq" id="XP_048139570.1">
    <property type="nucleotide sequence ID" value="XM_048283613.1"/>
</dbReference>
<reference evidence="3 4" key="1">
    <citation type="submission" date="2025-05" db="UniProtKB">
        <authorList>
            <consortium name="RefSeq"/>
        </authorList>
    </citation>
    <scope>IDENTIFICATION</scope>
    <source>
        <tissue evidence="3 4">Leaf</tissue>
    </source>
</reference>
<dbReference type="SUPFAM" id="SSF55154">
    <property type="entry name" value="CYTH-like phosphatases"/>
    <property type="match status" value="1"/>
</dbReference>
<evidence type="ECO:0000313" key="3">
    <source>
        <dbReference type="RefSeq" id="XP_048139569.1"/>
    </source>
</evidence>
<dbReference type="PANTHER" id="PTHR34948">
    <property type="entry name" value="OS08G0299200 PROTEIN"/>
    <property type="match status" value="1"/>
</dbReference>
<proteinExistence type="predicted"/>
<sequence length="258" mass="28888">MLKSSASIALSGPAPSSVVGLVGKWRKKTHQNRNLTRPLHFSTTSQASFANPKSSATPMEVEIKLRLPDSTAHQKVSDALSPFHIKTLAQENIFFDGEGSELVKNLAALRLRFYDLDSRCVLSLKAKPVISSGISRVEEQEEPVDPSVGRACVDEPGRLLLFGSSDIIKRVREEYNVKGLVCLGGFRNVRAVYDWKGLKLELDETIYDFGTSYEIECESVEPERDKKLIEGFLEEKGIRYSYSDVNKFAVFRSRKLPD</sequence>
<dbReference type="InterPro" id="IPR023577">
    <property type="entry name" value="CYTH_domain"/>
</dbReference>
<gene>
    <name evidence="3 4" type="primary">LOC115738066</name>
</gene>
<evidence type="ECO:0000259" key="1">
    <source>
        <dbReference type="PROSITE" id="PS51707"/>
    </source>
</evidence>